<evidence type="ECO:0000256" key="1">
    <source>
        <dbReference type="PROSITE-ProRule" id="PRU00169"/>
    </source>
</evidence>
<comment type="caution">
    <text evidence="4">The sequence shown here is derived from an EMBL/GenBank/DDBJ whole genome shotgun (WGS) entry which is preliminary data.</text>
</comment>
<dbReference type="PROSITE" id="PS50930">
    <property type="entry name" value="HTH_LYTTR"/>
    <property type="match status" value="1"/>
</dbReference>
<dbReference type="SUPFAM" id="SSF52172">
    <property type="entry name" value="CheY-like"/>
    <property type="match status" value="1"/>
</dbReference>
<organism evidence="4 5">
    <name type="scientific">Dysgonomonas hofstadii</name>
    <dbReference type="NCBI Taxonomy" id="637886"/>
    <lineage>
        <taxon>Bacteria</taxon>
        <taxon>Pseudomonadati</taxon>
        <taxon>Bacteroidota</taxon>
        <taxon>Bacteroidia</taxon>
        <taxon>Bacteroidales</taxon>
        <taxon>Dysgonomonadaceae</taxon>
        <taxon>Dysgonomonas</taxon>
    </lineage>
</organism>
<keyword evidence="5" id="KW-1185">Reference proteome</keyword>
<dbReference type="Pfam" id="PF00072">
    <property type="entry name" value="Response_reg"/>
    <property type="match status" value="1"/>
</dbReference>
<gene>
    <name evidence="4" type="ORF">GGR21_003670</name>
</gene>
<dbReference type="InterPro" id="IPR046947">
    <property type="entry name" value="LytR-like"/>
</dbReference>
<protein>
    <submittedName>
        <fullName evidence="4">DNA-binding LytR/AlgR family response regulator</fullName>
    </submittedName>
</protein>
<dbReference type="EMBL" id="JACIEP010000017">
    <property type="protein sequence ID" value="MBB4037749.1"/>
    <property type="molecule type" value="Genomic_DNA"/>
</dbReference>
<feature type="domain" description="HTH LytTR-type" evidence="3">
    <location>
        <begin position="146"/>
        <end position="248"/>
    </location>
</feature>
<dbReference type="Pfam" id="PF04397">
    <property type="entry name" value="LytTR"/>
    <property type="match status" value="1"/>
</dbReference>
<dbReference type="PANTHER" id="PTHR37299:SF1">
    <property type="entry name" value="STAGE 0 SPORULATION PROTEIN A HOMOLOG"/>
    <property type="match status" value="1"/>
</dbReference>
<evidence type="ECO:0000313" key="4">
    <source>
        <dbReference type="EMBL" id="MBB4037749.1"/>
    </source>
</evidence>
<dbReference type="Proteomes" id="UP000555103">
    <property type="component" value="Unassembled WGS sequence"/>
</dbReference>
<dbReference type="PROSITE" id="PS50110">
    <property type="entry name" value="RESPONSE_REGULATORY"/>
    <property type="match status" value="1"/>
</dbReference>
<dbReference type="Gene3D" id="3.40.50.2300">
    <property type="match status" value="1"/>
</dbReference>
<keyword evidence="4" id="KW-0238">DNA-binding</keyword>
<evidence type="ECO:0000259" key="2">
    <source>
        <dbReference type="PROSITE" id="PS50110"/>
    </source>
</evidence>
<dbReference type="GO" id="GO:0003677">
    <property type="term" value="F:DNA binding"/>
    <property type="evidence" value="ECO:0007669"/>
    <property type="project" value="UniProtKB-KW"/>
</dbReference>
<proteinExistence type="predicted"/>
<evidence type="ECO:0000259" key="3">
    <source>
        <dbReference type="PROSITE" id="PS50930"/>
    </source>
</evidence>
<keyword evidence="1" id="KW-0597">Phosphoprotein</keyword>
<sequence>MNKKINCVIIDDEPLASDVLKNYMGKTPEFEITGIYNNPIEALKGLNNKKVDVIFCDVEMPDISGLQLLESLFINKETLVVMVSAHSKYAIDGFNIDAIDYLLKPVSFARYLKTTQKILHYVKDKKNKGRNTETQTAETESSKDYFFIKSNSKLLKINYNEILYIEGLGDYIKIHLDNSNKAILILDSLKHLEEILSDGSFQRIHRSYIVPISKIKAIEYKKAIIGDNNLSLPISNSYYNSLYENLVSNNIRK</sequence>
<evidence type="ECO:0000313" key="5">
    <source>
        <dbReference type="Proteomes" id="UP000555103"/>
    </source>
</evidence>
<dbReference type="InterPro" id="IPR011006">
    <property type="entry name" value="CheY-like_superfamily"/>
</dbReference>
<dbReference type="AlphaFoldDB" id="A0A840CST7"/>
<feature type="modified residue" description="4-aspartylphosphate" evidence="1">
    <location>
        <position position="57"/>
    </location>
</feature>
<name>A0A840CST7_9BACT</name>
<dbReference type="SMART" id="SM00448">
    <property type="entry name" value="REC"/>
    <property type="match status" value="1"/>
</dbReference>
<dbReference type="InterPro" id="IPR001789">
    <property type="entry name" value="Sig_transdc_resp-reg_receiver"/>
</dbReference>
<dbReference type="PANTHER" id="PTHR37299">
    <property type="entry name" value="TRANSCRIPTIONAL REGULATOR-RELATED"/>
    <property type="match status" value="1"/>
</dbReference>
<dbReference type="RefSeq" id="WP_183308577.1">
    <property type="nucleotide sequence ID" value="NZ_JACIEP010000017.1"/>
</dbReference>
<dbReference type="InterPro" id="IPR007492">
    <property type="entry name" value="LytTR_DNA-bd_dom"/>
</dbReference>
<accession>A0A840CST7</accession>
<dbReference type="GO" id="GO:0000156">
    <property type="term" value="F:phosphorelay response regulator activity"/>
    <property type="evidence" value="ECO:0007669"/>
    <property type="project" value="InterPro"/>
</dbReference>
<dbReference type="SMART" id="SM00850">
    <property type="entry name" value="LytTR"/>
    <property type="match status" value="1"/>
</dbReference>
<feature type="domain" description="Response regulatory" evidence="2">
    <location>
        <begin position="6"/>
        <end position="119"/>
    </location>
</feature>
<dbReference type="Gene3D" id="2.40.50.1020">
    <property type="entry name" value="LytTr DNA-binding domain"/>
    <property type="match status" value="1"/>
</dbReference>
<reference evidence="4 5" key="1">
    <citation type="submission" date="2020-08" db="EMBL/GenBank/DDBJ databases">
        <title>Genomic Encyclopedia of Type Strains, Phase IV (KMG-IV): sequencing the most valuable type-strain genomes for metagenomic binning, comparative biology and taxonomic classification.</title>
        <authorList>
            <person name="Goeker M."/>
        </authorList>
    </citation>
    <scope>NUCLEOTIDE SEQUENCE [LARGE SCALE GENOMIC DNA]</scope>
    <source>
        <strain evidence="4 5">DSM 104969</strain>
    </source>
</reference>